<dbReference type="Proteomes" id="UP000044841">
    <property type="component" value="Unassembled WGS sequence"/>
</dbReference>
<dbReference type="AlphaFoldDB" id="A0A0K6FSW0"/>
<dbReference type="InterPro" id="IPR026992">
    <property type="entry name" value="DIOX_N"/>
</dbReference>
<reference evidence="3 4" key="1">
    <citation type="submission" date="2015-07" db="EMBL/GenBank/DDBJ databases">
        <authorList>
            <person name="Noorani M."/>
        </authorList>
    </citation>
    <scope>NUCLEOTIDE SEQUENCE [LARGE SCALE GENOMIC DNA]</scope>
    <source>
        <strain evidence="3">BBA 69670</strain>
    </source>
</reference>
<feature type="domain" description="Fe2OG dioxygenase" evidence="2">
    <location>
        <begin position="177"/>
        <end position="279"/>
    </location>
</feature>
<proteinExistence type="inferred from homology"/>
<keyword evidence="1" id="KW-0408">Iron</keyword>
<dbReference type="GO" id="GO:0046872">
    <property type="term" value="F:metal ion binding"/>
    <property type="evidence" value="ECO:0007669"/>
    <property type="project" value="UniProtKB-KW"/>
</dbReference>
<evidence type="ECO:0000259" key="2">
    <source>
        <dbReference type="PROSITE" id="PS51471"/>
    </source>
</evidence>
<dbReference type="PRINTS" id="PR00682">
    <property type="entry name" value="IPNSYNTHASE"/>
</dbReference>
<keyword evidence="1" id="KW-0560">Oxidoreductase</keyword>
<dbReference type="SUPFAM" id="SSF51197">
    <property type="entry name" value="Clavaminate synthase-like"/>
    <property type="match status" value="1"/>
</dbReference>
<gene>
    <name evidence="3" type="ORF">RSOLAG22IIIB_08402</name>
</gene>
<name>A0A0K6FSW0_9AGAM</name>
<protein>
    <recommendedName>
        <fullName evidence="2">Fe2OG dioxygenase domain-containing protein</fullName>
    </recommendedName>
</protein>
<sequence length="332" mass="37337">MTTVDLPSLAAQPVPPFKSIPVIDISGLYGDVDSKIQVASAIREACIQVGFFYVKNHGVAEAKITSALNAARQFFDQPMEEKMKIKFHRTNTTEGYHIRTRTGYSREAFEFTPKIDASNKSVPASDLWPSEDVIPGFREAMLNYHDEVYRLGSKLFQAFALALNMPEDFFLDKVRSPIAHARVNHYTPQINTSTGLTSGIGEHTDALYFTILWQGEIPALQVMNTSREWVTAQPIPGTFVINVADQLSRWTNDIFKSTIHRAIVEPGIRRFSIPMFFGTDDDVMIDIVPTCISASRPALYEPLLVSEFMKLRREQPLGADRQPKKIPLPTPM</sequence>
<dbReference type="InterPro" id="IPR050231">
    <property type="entry name" value="Iron_ascorbate_oxido_reductase"/>
</dbReference>
<dbReference type="GO" id="GO:0016491">
    <property type="term" value="F:oxidoreductase activity"/>
    <property type="evidence" value="ECO:0007669"/>
    <property type="project" value="UniProtKB-KW"/>
</dbReference>
<comment type="similarity">
    <text evidence="1">Belongs to the iron/ascorbate-dependent oxidoreductase family.</text>
</comment>
<keyword evidence="4" id="KW-1185">Reference proteome</keyword>
<organism evidence="3 4">
    <name type="scientific">Rhizoctonia solani</name>
    <dbReference type="NCBI Taxonomy" id="456999"/>
    <lineage>
        <taxon>Eukaryota</taxon>
        <taxon>Fungi</taxon>
        <taxon>Dikarya</taxon>
        <taxon>Basidiomycota</taxon>
        <taxon>Agaricomycotina</taxon>
        <taxon>Agaricomycetes</taxon>
        <taxon>Cantharellales</taxon>
        <taxon>Ceratobasidiaceae</taxon>
        <taxon>Rhizoctonia</taxon>
    </lineage>
</organism>
<dbReference type="PROSITE" id="PS51471">
    <property type="entry name" value="FE2OG_OXY"/>
    <property type="match status" value="1"/>
</dbReference>
<dbReference type="InterPro" id="IPR005123">
    <property type="entry name" value="Oxoglu/Fe-dep_dioxygenase_dom"/>
</dbReference>
<dbReference type="InterPro" id="IPR044861">
    <property type="entry name" value="IPNS-like_FE2OG_OXY"/>
</dbReference>
<dbReference type="PANTHER" id="PTHR47990">
    <property type="entry name" value="2-OXOGLUTARATE (2OG) AND FE(II)-DEPENDENT OXYGENASE SUPERFAMILY PROTEIN-RELATED"/>
    <property type="match status" value="1"/>
</dbReference>
<keyword evidence="1" id="KW-0479">Metal-binding</keyword>
<dbReference type="InterPro" id="IPR027443">
    <property type="entry name" value="IPNS-like_sf"/>
</dbReference>
<dbReference type="Pfam" id="PF03171">
    <property type="entry name" value="2OG-FeII_Oxy"/>
    <property type="match status" value="1"/>
</dbReference>
<evidence type="ECO:0000256" key="1">
    <source>
        <dbReference type="RuleBase" id="RU003682"/>
    </source>
</evidence>
<dbReference type="Pfam" id="PF14226">
    <property type="entry name" value="DIOX_N"/>
    <property type="match status" value="1"/>
</dbReference>
<dbReference type="Gene3D" id="2.60.120.330">
    <property type="entry name" value="B-lactam Antibiotic, Isopenicillin N Synthase, Chain"/>
    <property type="match status" value="1"/>
</dbReference>
<evidence type="ECO:0000313" key="4">
    <source>
        <dbReference type="Proteomes" id="UP000044841"/>
    </source>
</evidence>
<evidence type="ECO:0000313" key="3">
    <source>
        <dbReference type="EMBL" id="CUA69278.1"/>
    </source>
</evidence>
<accession>A0A0K6FSW0</accession>
<dbReference type="EMBL" id="CYGV01000735">
    <property type="protein sequence ID" value="CUA69278.1"/>
    <property type="molecule type" value="Genomic_DNA"/>
</dbReference>